<sequence>MSENIVIGDVRPRIQAVGDGILSTFIFPFAIFKETDLEVYLDDARQLSGYSVSGAGQTEGGSVIFDVPPPANTVVTLRRYLTIERMSDFAEGGAFHAAVINQELDYLVALSQQNADEIVRSVTLDPTDGDVGLVLPLKEQRAHACLVFDEEGAPVVGPNVEDIAQAQANAGIATQAAAAAQVSASSAAVNLASTEMARDLTLSARDQAVAAAQNTFSVFKYTASGGETTLSGPDDRGKTLIYTPGVVLVDMNGALWEEGTDYVAADGTSLSGFAALADGDVITIRAFGSFSITTEMDALVAEGASQIANVQAEGIIQTASMQTYAQQMADIVNNTYSGAFFEMDGNGDVMATLSPIYSETYELDINGDIQPL</sequence>
<evidence type="ECO:0000313" key="1">
    <source>
        <dbReference type="EMBL" id="GGF71190.1"/>
    </source>
</evidence>
<reference evidence="1" key="2">
    <citation type="submission" date="2020-09" db="EMBL/GenBank/DDBJ databases">
        <authorList>
            <person name="Sun Q."/>
            <person name="Zhou Y."/>
        </authorList>
    </citation>
    <scope>NUCLEOTIDE SEQUENCE</scope>
    <source>
        <strain evidence="1">CGMCC 1.15254</strain>
    </source>
</reference>
<organism evidence="1 2">
    <name type="scientific">Terasakiella brassicae</name>
    <dbReference type="NCBI Taxonomy" id="1634917"/>
    <lineage>
        <taxon>Bacteria</taxon>
        <taxon>Pseudomonadati</taxon>
        <taxon>Pseudomonadota</taxon>
        <taxon>Alphaproteobacteria</taxon>
        <taxon>Rhodospirillales</taxon>
        <taxon>Terasakiellaceae</taxon>
        <taxon>Terasakiella</taxon>
    </lineage>
</organism>
<dbReference type="EMBL" id="BMHV01000021">
    <property type="protein sequence ID" value="GGF71190.1"/>
    <property type="molecule type" value="Genomic_DNA"/>
</dbReference>
<dbReference type="Proteomes" id="UP000632498">
    <property type="component" value="Unassembled WGS sequence"/>
</dbReference>
<protein>
    <recommendedName>
        <fullName evidence="3">Tail fiber protein</fullName>
    </recommendedName>
</protein>
<proteinExistence type="predicted"/>
<evidence type="ECO:0008006" key="3">
    <source>
        <dbReference type="Google" id="ProtNLM"/>
    </source>
</evidence>
<reference evidence="1" key="1">
    <citation type="journal article" date="2014" name="Int. J. Syst. Evol. Microbiol.">
        <title>Complete genome sequence of Corynebacterium casei LMG S-19264T (=DSM 44701T), isolated from a smear-ripened cheese.</title>
        <authorList>
            <consortium name="US DOE Joint Genome Institute (JGI-PGF)"/>
            <person name="Walter F."/>
            <person name="Albersmeier A."/>
            <person name="Kalinowski J."/>
            <person name="Ruckert C."/>
        </authorList>
    </citation>
    <scope>NUCLEOTIDE SEQUENCE</scope>
    <source>
        <strain evidence="1">CGMCC 1.15254</strain>
    </source>
</reference>
<comment type="caution">
    <text evidence="1">The sequence shown here is derived from an EMBL/GenBank/DDBJ whole genome shotgun (WGS) entry which is preliminary data.</text>
</comment>
<evidence type="ECO:0000313" key="2">
    <source>
        <dbReference type="Proteomes" id="UP000632498"/>
    </source>
</evidence>
<keyword evidence="2" id="KW-1185">Reference proteome</keyword>
<accession>A0A917C752</accession>
<gene>
    <name evidence="1" type="ORF">GCM10011332_26460</name>
</gene>
<name>A0A917C752_9PROT</name>
<dbReference type="AlphaFoldDB" id="A0A917C752"/>
<dbReference type="RefSeq" id="WP_188666093.1">
    <property type="nucleotide sequence ID" value="NZ_BMHV01000021.1"/>
</dbReference>